<dbReference type="HOGENOM" id="CLU_3195085_0_0_11"/>
<dbReference type="EMBL" id="AWSE01000104">
    <property type="protein sequence ID" value="ERH23248.1"/>
    <property type="molecule type" value="Genomic_DNA"/>
</dbReference>
<keyword evidence="2" id="KW-1185">Reference proteome</keyword>
<gene>
    <name evidence="1" type="ORF">HMPREF1979_01897</name>
</gene>
<dbReference type="AlphaFoldDB" id="U1RUD1"/>
<accession>U1RUD1</accession>
<evidence type="ECO:0000313" key="2">
    <source>
        <dbReference type="Proteomes" id="UP000016536"/>
    </source>
</evidence>
<dbReference type="Proteomes" id="UP000016536">
    <property type="component" value="Unassembled WGS sequence"/>
</dbReference>
<sequence>MGASTRLSVYLHGRPSLRGYLMSYRTKIMSCRSAQRHRDGERRRT</sequence>
<proteinExistence type="predicted"/>
<comment type="caution">
    <text evidence="1">The sequence shown here is derived from an EMBL/GenBank/DDBJ whole genome shotgun (WGS) entry which is preliminary data.</text>
</comment>
<organism evidence="1 2">
    <name type="scientific">Actinomyces johnsonii F0542</name>
    <dbReference type="NCBI Taxonomy" id="1321818"/>
    <lineage>
        <taxon>Bacteria</taxon>
        <taxon>Bacillati</taxon>
        <taxon>Actinomycetota</taxon>
        <taxon>Actinomycetes</taxon>
        <taxon>Actinomycetales</taxon>
        <taxon>Actinomycetaceae</taxon>
        <taxon>Actinomyces</taxon>
    </lineage>
</organism>
<reference evidence="1 2" key="1">
    <citation type="submission" date="2013-08" db="EMBL/GenBank/DDBJ databases">
        <authorList>
            <person name="Weinstock G."/>
            <person name="Sodergren E."/>
            <person name="Wylie T."/>
            <person name="Fulton L."/>
            <person name="Fulton R."/>
            <person name="Fronick C."/>
            <person name="O'Laughlin M."/>
            <person name="Godfrey J."/>
            <person name="Miner T."/>
            <person name="Herter B."/>
            <person name="Appelbaum E."/>
            <person name="Cordes M."/>
            <person name="Lek S."/>
            <person name="Wollam A."/>
            <person name="Pepin K.H."/>
            <person name="Palsikar V.B."/>
            <person name="Mitreva M."/>
            <person name="Wilson R.K."/>
        </authorList>
    </citation>
    <scope>NUCLEOTIDE SEQUENCE [LARGE SCALE GENOMIC DNA]</scope>
    <source>
        <strain evidence="1 2">F0542</strain>
    </source>
</reference>
<protein>
    <submittedName>
        <fullName evidence="1">Uncharacterized protein</fullName>
    </submittedName>
</protein>
<evidence type="ECO:0000313" key="1">
    <source>
        <dbReference type="EMBL" id="ERH23248.1"/>
    </source>
</evidence>
<name>U1RUD1_9ACTO</name>